<evidence type="ECO:0000313" key="2">
    <source>
        <dbReference type="EMBL" id="KEQ15887.1"/>
    </source>
</evidence>
<organism evidence="2 3">
    <name type="scientific">Endozoicomonas montiporae</name>
    <dbReference type="NCBI Taxonomy" id="1027273"/>
    <lineage>
        <taxon>Bacteria</taxon>
        <taxon>Pseudomonadati</taxon>
        <taxon>Pseudomonadota</taxon>
        <taxon>Gammaproteobacteria</taxon>
        <taxon>Oceanospirillales</taxon>
        <taxon>Endozoicomonadaceae</taxon>
        <taxon>Endozoicomonas</taxon>
    </lineage>
</organism>
<proteinExistence type="predicted"/>
<comment type="caution">
    <text evidence="2">The sequence shown here is derived from an EMBL/GenBank/DDBJ whole genome shotgun (WGS) entry which is preliminary data.</text>
</comment>
<protein>
    <submittedName>
        <fullName evidence="2">Uncharacterized protein</fullName>
    </submittedName>
</protein>
<dbReference type="Proteomes" id="UP000028006">
    <property type="component" value="Unassembled WGS sequence"/>
</dbReference>
<accession>A0A081NBR4</accession>
<evidence type="ECO:0000313" key="3">
    <source>
        <dbReference type="Proteomes" id="UP000028006"/>
    </source>
</evidence>
<dbReference type="EMBL" id="JOKG01000001">
    <property type="protein sequence ID" value="KEQ15887.1"/>
    <property type="molecule type" value="Genomic_DNA"/>
</dbReference>
<sequence length="313" mass="35515">MSFKKMRSGRINPVLQDRMIGTNIIANPARCIDYQHMNENYDFGIVHINTKPGLKFEEAAKQTAKALKNSGVVLGGFTYQKKKKRFVMTLKGDLEKISLEDFRTLKLEKVSLPLEPPFQFIQPLILANSLPALMLNDTVKDRNCFHNGNSYLRAIDGETQKISDQQVNICQTVEVKVEGDWSLSTGTTPKWQVLSAGGVTFTDLESIRAFRAKSRKAVRVKHRMLNREEFNIHDKGLLIPRKEHNKGFITGNYVRGNLDINSKNRVDAYLLDHDRKETGDVGQNPDQTRPEGGWHSNLKKTFTVLMLAILTSN</sequence>
<evidence type="ECO:0000256" key="1">
    <source>
        <dbReference type="SAM" id="MobiDB-lite"/>
    </source>
</evidence>
<dbReference type="RefSeq" id="WP_034873150.1">
    <property type="nucleotide sequence ID" value="NZ_JOKG01000001.1"/>
</dbReference>
<reference evidence="2 3" key="1">
    <citation type="submission" date="2014-06" db="EMBL/GenBank/DDBJ databases">
        <title>Whole Genome Sequences of Three Symbiotic Endozoicomonas Bacteria.</title>
        <authorList>
            <person name="Neave M.J."/>
            <person name="Apprill A."/>
            <person name="Voolstra C.R."/>
        </authorList>
    </citation>
    <scope>NUCLEOTIDE SEQUENCE [LARGE SCALE GENOMIC DNA]</scope>
    <source>
        <strain evidence="2 3">LMG 24815</strain>
    </source>
</reference>
<keyword evidence="3" id="KW-1185">Reference proteome</keyword>
<name>A0A081NBR4_9GAMM</name>
<feature type="region of interest" description="Disordered" evidence="1">
    <location>
        <begin position="274"/>
        <end position="295"/>
    </location>
</feature>
<gene>
    <name evidence="2" type="ORF">GZ77_05075</name>
</gene>
<dbReference type="AlphaFoldDB" id="A0A081NBR4"/>